<gene>
    <name evidence="3" type="ORF">H8B19_01350</name>
</gene>
<dbReference type="SUPFAM" id="SSF56529">
    <property type="entry name" value="FAH"/>
    <property type="match status" value="1"/>
</dbReference>
<dbReference type="GO" id="GO:0046872">
    <property type="term" value="F:metal ion binding"/>
    <property type="evidence" value="ECO:0007669"/>
    <property type="project" value="UniProtKB-KW"/>
</dbReference>
<reference evidence="3" key="2">
    <citation type="submission" date="2020-08" db="EMBL/GenBank/DDBJ databases">
        <authorList>
            <person name="Lai Q."/>
        </authorList>
    </citation>
    <scope>NUCLEOTIDE SEQUENCE</scope>
    <source>
        <strain evidence="3">S27-2</strain>
    </source>
</reference>
<feature type="domain" description="Fumarylacetoacetase-like C-terminal" evidence="2">
    <location>
        <begin position="79"/>
        <end position="182"/>
    </location>
</feature>
<dbReference type="AlphaFoldDB" id="A0A8J6IQ68"/>
<accession>A0A8J6IQ68</accession>
<evidence type="ECO:0000256" key="1">
    <source>
        <dbReference type="ARBA" id="ARBA00022723"/>
    </source>
</evidence>
<dbReference type="Gene3D" id="3.90.850.10">
    <property type="entry name" value="Fumarylacetoacetase-like, C-terminal domain"/>
    <property type="match status" value="1"/>
</dbReference>
<dbReference type="GO" id="GO:0018773">
    <property type="term" value="F:acetylpyruvate hydrolase activity"/>
    <property type="evidence" value="ECO:0007669"/>
    <property type="project" value="TreeGrafter"/>
</dbReference>
<dbReference type="EMBL" id="JACNEP010000001">
    <property type="protein sequence ID" value="MBC3764504.1"/>
    <property type="molecule type" value="Genomic_DNA"/>
</dbReference>
<sequence>MKTIQFNGKSFIPSKIVCIGRNFVAHAQELGNEVPQQMVIFTKPNSSISDELHSFNLEPLHYEAELSFLYQNGRFIAVAFGLDLTKRQTQAFLKSKGLPWERAKAFDGAALFSEFVPIESISDSMSLELYIDNHLVQKGDVGLMINKPLAILNEVNAFMSLADNDVVMTGTPKGVGEIEKGSVFWGRVVSQQQVLVEHRWTAQ</sequence>
<dbReference type="Proteomes" id="UP000601768">
    <property type="component" value="Unassembled WGS sequence"/>
</dbReference>
<keyword evidence="4" id="KW-1185">Reference proteome</keyword>
<proteinExistence type="predicted"/>
<evidence type="ECO:0000313" key="4">
    <source>
        <dbReference type="Proteomes" id="UP000601768"/>
    </source>
</evidence>
<name>A0A8J6IQ68_9ALTE</name>
<dbReference type="PANTHER" id="PTHR11820:SF7">
    <property type="entry name" value="ACYLPYRUVASE FAHD1, MITOCHONDRIAL"/>
    <property type="match status" value="1"/>
</dbReference>
<organism evidence="3 4">
    <name type="scientific">Neptunicella marina</name>
    <dbReference type="NCBI Taxonomy" id="2125989"/>
    <lineage>
        <taxon>Bacteria</taxon>
        <taxon>Pseudomonadati</taxon>
        <taxon>Pseudomonadota</taxon>
        <taxon>Gammaproteobacteria</taxon>
        <taxon>Alteromonadales</taxon>
        <taxon>Alteromonadaceae</taxon>
        <taxon>Neptunicella</taxon>
    </lineage>
</organism>
<reference evidence="3" key="1">
    <citation type="journal article" date="2018" name="Int. J. Syst. Evol. Microbiol.">
        <title>Neptunicella marina gen. nov., sp. nov., isolated from surface seawater.</title>
        <authorList>
            <person name="Liu X."/>
            <person name="Lai Q."/>
            <person name="Du Y."/>
            <person name="Zhang X."/>
            <person name="Liu Z."/>
            <person name="Sun F."/>
            <person name="Shao Z."/>
        </authorList>
    </citation>
    <scope>NUCLEOTIDE SEQUENCE</scope>
    <source>
        <strain evidence="3">S27-2</strain>
    </source>
</reference>
<evidence type="ECO:0000313" key="3">
    <source>
        <dbReference type="EMBL" id="MBC3764504.1"/>
    </source>
</evidence>
<dbReference type="PANTHER" id="PTHR11820">
    <property type="entry name" value="ACYLPYRUVASE"/>
    <property type="match status" value="1"/>
</dbReference>
<protein>
    <submittedName>
        <fullName evidence="3">Fumarylacetoacetate hydrolase family protein</fullName>
    </submittedName>
</protein>
<dbReference type="InterPro" id="IPR011234">
    <property type="entry name" value="Fumarylacetoacetase-like_C"/>
</dbReference>
<dbReference type="Pfam" id="PF01557">
    <property type="entry name" value="FAA_hydrolase"/>
    <property type="match status" value="2"/>
</dbReference>
<keyword evidence="1" id="KW-0479">Metal-binding</keyword>
<feature type="domain" description="Fumarylacetoacetase-like C-terminal" evidence="2">
    <location>
        <begin position="15"/>
        <end position="68"/>
    </location>
</feature>
<dbReference type="InterPro" id="IPR036663">
    <property type="entry name" value="Fumarylacetoacetase_C_sf"/>
</dbReference>
<comment type="caution">
    <text evidence="3">The sequence shown here is derived from an EMBL/GenBank/DDBJ whole genome shotgun (WGS) entry which is preliminary data.</text>
</comment>
<dbReference type="RefSeq" id="WP_186504974.1">
    <property type="nucleotide sequence ID" value="NZ_JACNEP010000001.1"/>
</dbReference>
<keyword evidence="3" id="KW-0378">Hydrolase</keyword>
<evidence type="ECO:0000259" key="2">
    <source>
        <dbReference type="Pfam" id="PF01557"/>
    </source>
</evidence>